<dbReference type="HOGENOM" id="CLU_016535_3_0_0"/>
<dbReference type="STRING" id="667014.Thein_0632"/>
<comment type="similarity">
    <text evidence="2 13">Belongs to the OXA1/ALB3/YidC family. Type 1 subfamily.</text>
</comment>
<evidence type="ECO:0000256" key="12">
    <source>
        <dbReference type="ARBA" id="ARBA00033342"/>
    </source>
</evidence>
<comment type="function">
    <text evidence="13">Required for the insertion and/or proper folding and/or complex formation of integral membrane proteins into the membrane. Involved in integration of membrane proteins that insert both dependently and independently of the Sec translocase complex, as well as at least some lipoproteins. Aids folding of multispanning membrane proteins.</text>
</comment>
<dbReference type="InParanoid" id="F8ABR1"/>
<evidence type="ECO:0000256" key="10">
    <source>
        <dbReference type="ARBA" id="ARBA00023186"/>
    </source>
</evidence>
<dbReference type="InterPro" id="IPR047196">
    <property type="entry name" value="YidC_ALB_C"/>
</dbReference>
<feature type="transmembrane region" description="Helical" evidence="13">
    <location>
        <begin position="449"/>
        <end position="470"/>
    </location>
</feature>
<evidence type="ECO:0000256" key="1">
    <source>
        <dbReference type="ARBA" id="ARBA00004429"/>
    </source>
</evidence>
<evidence type="ECO:0000256" key="6">
    <source>
        <dbReference type="ARBA" id="ARBA00022692"/>
    </source>
</evidence>
<protein>
    <recommendedName>
        <fullName evidence="3 13">Membrane protein insertase YidC</fullName>
    </recommendedName>
    <alternativeName>
        <fullName evidence="12 13">Foldase YidC</fullName>
    </alternativeName>
    <alternativeName>
        <fullName evidence="11 13">Membrane integrase YidC</fullName>
    </alternativeName>
    <alternativeName>
        <fullName evidence="13">Membrane protein YidC</fullName>
    </alternativeName>
</protein>
<keyword evidence="7 13" id="KW-0653">Protein transport</keyword>
<comment type="subunit">
    <text evidence="13">Interacts with the Sec translocase complex via SecD. Specifically interacts with transmembrane segments of nascent integral membrane proteins during membrane integration.</text>
</comment>
<dbReference type="PANTHER" id="PTHR12428:SF65">
    <property type="entry name" value="CYTOCHROME C OXIDASE ASSEMBLY PROTEIN COX18, MITOCHONDRIAL"/>
    <property type="match status" value="1"/>
</dbReference>
<evidence type="ECO:0000256" key="5">
    <source>
        <dbReference type="ARBA" id="ARBA00022475"/>
    </source>
</evidence>
<dbReference type="NCBIfam" id="TIGR03593">
    <property type="entry name" value="yidC_nterm"/>
    <property type="match status" value="1"/>
</dbReference>
<dbReference type="KEGG" id="tid:Thein_0632"/>
<name>F8ABR1_THEID</name>
<dbReference type="CDD" id="cd20070">
    <property type="entry name" value="5TM_YidC_Alb3"/>
    <property type="match status" value="1"/>
</dbReference>
<dbReference type="eggNOG" id="COG0706">
    <property type="taxonomic scope" value="Bacteria"/>
</dbReference>
<dbReference type="InterPro" id="IPR001708">
    <property type="entry name" value="YidC/ALB3/OXA1/COX18"/>
</dbReference>
<dbReference type="Pfam" id="PF02096">
    <property type="entry name" value="60KD_IMP"/>
    <property type="match status" value="1"/>
</dbReference>
<sequence>MERNVIIAIILSMLVIVGFQLLFSPHKTQTQKKAVTTTQQVVKTEKENFPQKAIVPEQKNYQNIKEAKVDTSLFEAQITEAGARFTHFKLLKYKKTLDPDSPPVDLINSPKFGLPIEVYPTIAPKLAISPYKANPLELTLDKEQKGDILFEPVVKTPLIIDKKFSFKDGSYLFNLDVKIKNPTDKPISDNILFRMASHPVAKLDRYVFRGPAYSHNGIYEEVKLKDKIIEYKGDLDWVAYGDPYFLMAIIPPKGNDWRVTFRRLEGNTDELILWTPKITFAPHEEKQINLKLYFGPKSLDELKKVGYHLDKAIHFGFFDPIAKPLLYALKFFYKYTHNYGISIILLTVLIRIIFWPLNHISMKNMKKMKDLQPIIARLKEKYGDDKEKLNQELMRIYKTYKVNPFMGCLPMIIQIPVFFSLYKVLLMAIELRHAPFFAWIKDLSSPDRLPVGIDIPYLGGIPVLTILMGISMYFQQKLTPTSMDPTQEKMMLLMPIFFTILFVNFPSGLVLYWLTNNILSIVQQVITNKMLERSRA</sequence>
<keyword evidence="4 13" id="KW-0813">Transport</keyword>
<gene>
    <name evidence="13" type="primary">yidC</name>
    <name evidence="16" type="ordered locus">Thein_0632</name>
</gene>
<dbReference type="RefSeq" id="WP_013907258.1">
    <property type="nucleotide sequence ID" value="NC_015681.1"/>
</dbReference>
<dbReference type="Proteomes" id="UP000006793">
    <property type="component" value="Chromosome"/>
</dbReference>
<dbReference type="PRINTS" id="PR00701">
    <property type="entry name" value="60KDINNERMP"/>
</dbReference>
<evidence type="ECO:0000256" key="8">
    <source>
        <dbReference type="ARBA" id="ARBA00022989"/>
    </source>
</evidence>
<dbReference type="CDD" id="cd19961">
    <property type="entry name" value="EcYidC-like_peri"/>
    <property type="match status" value="1"/>
</dbReference>
<accession>F8ABR1</accession>
<feature type="transmembrane region" description="Helical" evidence="13">
    <location>
        <begin position="6"/>
        <end position="23"/>
    </location>
</feature>
<dbReference type="OrthoDB" id="9780552at2"/>
<dbReference type="InterPro" id="IPR028055">
    <property type="entry name" value="YidC/Oxa/ALB_C"/>
</dbReference>
<evidence type="ECO:0000256" key="11">
    <source>
        <dbReference type="ARBA" id="ARBA00033245"/>
    </source>
</evidence>
<reference evidence="17" key="1">
    <citation type="submission" date="2011-04" db="EMBL/GenBank/DDBJ databases">
        <title>The complete genome of Thermodesulfatator indicus DSM 15286.</title>
        <authorList>
            <person name="Lucas S."/>
            <person name="Copeland A."/>
            <person name="Lapidus A."/>
            <person name="Bruce D."/>
            <person name="Goodwin L."/>
            <person name="Pitluck S."/>
            <person name="Peters L."/>
            <person name="Kyrpides N."/>
            <person name="Mavromatis K."/>
            <person name="Pagani I."/>
            <person name="Ivanova N."/>
            <person name="Saunders L."/>
            <person name="Detter J.C."/>
            <person name="Tapia R."/>
            <person name="Han C."/>
            <person name="Land M."/>
            <person name="Hauser L."/>
            <person name="Markowitz V."/>
            <person name="Cheng J.-F."/>
            <person name="Hugenholtz P."/>
            <person name="Woyke T."/>
            <person name="Wu D."/>
            <person name="Spring S."/>
            <person name="Schroeder M."/>
            <person name="Brambilla E."/>
            <person name="Klenk H.-P."/>
            <person name="Eisen J.A."/>
        </authorList>
    </citation>
    <scope>NUCLEOTIDE SEQUENCE [LARGE SCALE GENOMIC DNA]</scope>
    <source>
        <strain evidence="17">DSM 15286 / JCM 11887 / CIR29812</strain>
    </source>
</reference>
<dbReference type="FunCoup" id="F8ABR1">
    <property type="interactions" value="251"/>
</dbReference>
<keyword evidence="5 13" id="KW-1003">Cell membrane</keyword>
<reference evidence="16 17" key="2">
    <citation type="journal article" date="2012" name="Stand. Genomic Sci.">
        <title>Complete genome sequence of the thermophilic sulfate-reducing ocean bacterium Thermodesulfatator indicus type strain (CIR29812(T)).</title>
        <authorList>
            <person name="Anderson I."/>
            <person name="Saunders E."/>
            <person name="Lapidus A."/>
            <person name="Nolan M."/>
            <person name="Lucas S."/>
            <person name="Tice H."/>
            <person name="Del Rio T.G."/>
            <person name="Cheng J.F."/>
            <person name="Han C."/>
            <person name="Tapia R."/>
            <person name="Goodwin L.A."/>
            <person name="Pitluck S."/>
            <person name="Liolios K."/>
            <person name="Mavromatis K."/>
            <person name="Pagani I."/>
            <person name="Ivanova N."/>
            <person name="Mikhailova N."/>
            <person name="Pati A."/>
            <person name="Chen A."/>
            <person name="Palaniappan K."/>
            <person name="Land M."/>
            <person name="Hauser L."/>
            <person name="Jeffries C.D."/>
            <person name="Chang Y.J."/>
            <person name="Brambilla E.M."/>
            <person name="Rohde M."/>
            <person name="Spring S."/>
            <person name="Goker M."/>
            <person name="Detter J.C."/>
            <person name="Woyke T."/>
            <person name="Bristow J."/>
            <person name="Eisen J.A."/>
            <person name="Markowitz V."/>
            <person name="Hugenholtz P."/>
            <person name="Kyrpides N.C."/>
            <person name="Klenk H.P."/>
        </authorList>
    </citation>
    <scope>NUCLEOTIDE SEQUENCE [LARGE SCALE GENOMIC DNA]</scope>
    <source>
        <strain evidence="17">DSM 15286 / JCM 11887 / CIR29812</strain>
    </source>
</reference>
<dbReference type="PaxDb" id="667014-Thein_0632"/>
<feature type="domain" description="Membrane insertase YidC N-terminal" evidence="15">
    <location>
        <begin position="68"/>
        <end position="327"/>
    </location>
</feature>
<feature type="transmembrane region" description="Helical" evidence="13">
    <location>
        <begin position="339"/>
        <end position="358"/>
    </location>
</feature>
<evidence type="ECO:0000313" key="17">
    <source>
        <dbReference type="Proteomes" id="UP000006793"/>
    </source>
</evidence>
<dbReference type="NCBIfam" id="NF002353">
    <property type="entry name" value="PRK01318.1-4"/>
    <property type="match status" value="1"/>
</dbReference>
<dbReference type="PANTHER" id="PTHR12428">
    <property type="entry name" value="OXA1"/>
    <property type="match status" value="1"/>
</dbReference>
<evidence type="ECO:0000256" key="13">
    <source>
        <dbReference type="HAMAP-Rule" id="MF_01810"/>
    </source>
</evidence>
<evidence type="ECO:0000256" key="7">
    <source>
        <dbReference type="ARBA" id="ARBA00022927"/>
    </source>
</evidence>
<dbReference type="GO" id="GO:0015031">
    <property type="term" value="P:protein transport"/>
    <property type="evidence" value="ECO:0007669"/>
    <property type="project" value="UniProtKB-KW"/>
</dbReference>
<evidence type="ECO:0000313" key="16">
    <source>
        <dbReference type="EMBL" id="AEH44513.1"/>
    </source>
</evidence>
<proteinExistence type="inferred from homology"/>
<dbReference type="GO" id="GO:0032977">
    <property type="term" value="F:membrane insertase activity"/>
    <property type="evidence" value="ECO:0007669"/>
    <property type="project" value="InterPro"/>
</dbReference>
<keyword evidence="13" id="KW-0997">Cell inner membrane</keyword>
<evidence type="ECO:0000256" key="4">
    <source>
        <dbReference type="ARBA" id="ARBA00022448"/>
    </source>
</evidence>
<feature type="transmembrane region" description="Helical" evidence="13">
    <location>
        <begin position="491"/>
        <end position="514"/>
    </location>
</feature>
<dbReference type="GO" id="GO:0005886">
    <property type="term" value="C:plasma membrane"/>
    <property type="evidence" value="ECO:0007669"/>
    <property type="project" value="UniProtKB-SubCell"/>
</dbReference>
<organism evidence="16 17">
    <name type="scientific">Thermodesulfatator indicus (strain DSM 15286 / JCM 11887 / CIR29812)</name>
    <dbReference type="NCBI Taxonomy" id="667014"/>
    <lineage>
        <taxon>Bacteria</taxon>
        <taxon>Pseudomonadati</taxon>
        <taxon>Thermodesulfobacteriota</taxon>
        <taxon>Thermodesulfobacteria</taxon>
        <taxon>Thermodesulfobacteriales</taxon>
        <taxon>Thermodesulfatatoraceae</taxon>
        <taxon>Thermodesulfatator</taxon>
    </lineage>
</organism>
<feature type="domain" description="Membrane insertase YidC/Oxa/ALB C-terminal" evidence="14">
    <location>
        <begin position="339"/>
        <end position="529"/>
    </location>
</feature>
<keyword evidence="9 13" id="KW-0472">Membrane</keyword>
<dbReference type="InterPro" id="IPR019998">
    <property type="entry name" value="Membr_insert_YidC"/>
</dbReference>
<dbReference type="InterPro" id="IPR038221">
    <property type="entry name" value="YidC_periplasmic_sf"/>
</dbReference>
<dbReference type="GO" id="GO:0051205">
    <property type="term" value="P:protein insertion into membrane"/>
    <property type="evidence" value="ECO:0007669"/>
    <property type="project" value="TreeGrafter"/>
</dbReference>
<evidence type="ECO:0000259" key="14">
    <source>
        <dbReference type="Pfam" id="PF02096"/>
    </source>
</evidence>
<dbReference type="HAMAP" id="MF_01810">
    <property type="entry name" value="YidC_type1"/>
    <property type="match status" value="1"/>
</dbReference>
<dbReference type="InterPro" id="IPR028053">
    <property type="entry name" value="Membr_insert_YidC_N"/>
</dbReference>
<evidence type="ECO:0000259" key="15">
    <source>
        <dbReference type="Pfam" id="PF14849"/>
    </source>
</evidence>
<dbReference type="Gene3D" id="2.70.98.90">
    <property type="match status" value="1"/>
</dbReference>
<comment type="subcellular location">
    <subcellularLocation>
        <location evidence="1 13">Cell inner membrane</location>
        <topology evidence="1 13">Multi-pass membrane protein</topology>
    </subcellularLocation>
</comment>
<dbReference type="EMBL" id="CP002683">
    <property type="protein sequence ID" value="AEH44513.1"/>
    <property type="molecule type" value="Genomic_DNA"/>
</dbReference>
<keyword evidence="17" id="KW-1185">Reference proteome</keyword>
<keyword evidence="8 13" id="KW-1133">Transmembrane helix</keyword>
<dbReference type="PATRIC" id="fig|667014.3.peg.655"/>
<evidence type="ECO:0000256" key="9">
    <source>
        <dbReference type="ARBA" id="ARBA00023136"/>
    </source>
</evidence>
<dbReference type="NCBIfam" id="TIGR03592">
    <property type="entry name" value="yidC_oxa1_cterm"/>
    <property type="match status" value="1"/>
</dbReference>
<evidence type="ECO:0000256" key="2">
    <source>
        <dbReference type="ARBA" id="ARBA00010527"/>
    </source>
</evidence>
<dbReference type="AlphaFoldDB" id="F8ABR1"/>
<dbReference type="PRINTS" id="PR01900">
    <property type="entry name" value="YIDCPROTEIN"/>
</dbReference>
<keyword evidence="10 13" id="KW-0143">Chaperone</keyword>
<keyword evidence="6 13" id="KW-0812">Transmembrane</keyword>
<dbReference type="Pfam" id="PF14849">
    <property type="entry name" value="YidC_periplas"/>
    <property type="match status" value="1"/>
</dbReference>
<evidence type="ECO:0000256" key="3">
    <source>
        <dbReference type="ARBA" id="ARBA00015325"/>
    </source>
</evidence>
<feature type="transmembrane region" description="Helical" evidence="13">
    <location>
        <begin position="404"/>
        <end position="429"/>
    </location>
</feature>